<gene>
    <name evidence="4" type="ORF">SDC9_123293</name>
</gene>
<dbReference type="InterPro" id="IPR041122">
    <property type="entry name" value="RecJ_OB"/>
</dbReference>
<dbReference type="EMBL" id="VSSQ01027186">
    <property type="protein sequence ID" value="MPM76295.1"/>
    <property type="molecule type" value="Genomic_DNA"/>
</dbReference>
<evidence type="ECO:0000259" key="2">
    <source>
        <dbReference type="Pfam" id="PF02272"/>
    </source>
</evidence>
<feature type="domain" description="DHHA1" evidence="2">
    <location>
        <begin position="59"/>
        <end position="150"/>
    </location>
</feature>
<proteinExistence type="predicted"/>
<dbReference type="Pfam" id="PF17768">
    <property type="entry name" value="RecJ_OB"/>
    <property type="match status" value="1"/>
</dbReference>
<dbReference type="InterPro" id="IPR051673">
    <property type="entry name" value="SSDNA_exonuclease_RecJ"/>
</dbReference>
<protein>
    <recommendedName>
        <fullName evidence="5">Single-stranded-DNA-specific exonuclease RecJ</fullName>
    </recommendedName>
</protein>
<dbReference type="InterPro" id="IPR003156">
    <property type="entry name" value="DHHA1_dom"/>
</dbReference>
<dbReference type="SUPFAM" id="SSF64182">
    <property type="entry name" value="DHH phosphoesterases"/>
    <property type="match status" value="1"/>
</dbReference>
<dbReference type="PANTHER" id="PTHR30255:SF2">
    <property type="entry name" value="SINGLE-STRANDED-DNA-SPECIFIC EXONUCLEASE RECJ"/>
    <property type="match status" value="1"/>
</dbReference>
<dbReference type="AlphaFoldDB" id="A0A645CH83"/>
<dbReference type="PANTHER" id="PTHR30255">
    <property type="entry name" value="SINGLE-STRANDED-DNA-SPECIFIC EXONUCLEASE RECJ"/>
    <property type="match status" value="1"/>
</dbReference>
<keyword evidence="1" id="KW-0378">Hydrolase</keyword>
<dbReference type="GO" id="GO:0003676">
    <property type="term" value="F:nucleic acid binding"/>
    <property type="evidence" value="ECO:0007669"/>
    <property type="project" value="InterPro"/>
</dbReference>
<feature type="domain" description="RecJ OB" evidence="3">
    <location>
        <begin position="169"/>
        <end position="270"/>
    </location>
</feature>
<organism evidence="4">
    <name type="scientific">bioreactor metagenome</name>
    <dbReference type="NCBI Taxonomy" id="1076179"/>
    <lineage>
        <taxon>unclassified sequences</taxon>
        <taxon>metagenomes</taxon>
        <taxon>ecological metagenomes</taxon>
    </lineage>
</organism>
<dbReference type="InterPro" id="IPR038763">
    <property type="entry name" value="DHH_sf"/>
</dbReference>
<evidence type="ECO:0000313" key="4">
    <source>
        <dbReference type="EMBL" id="MPM76295.1"/>
    </source>
</evidence>
<evidence type="ECO:0000259" key="3">
    <source>
        <dbReference type="Pfam" id="PF17768"/>
    </source>
</evidence>
<reference evidence="4" key="1">
    <citation type="submission" date="2019-08" db="EMBL/GenBank/DDBJ databases">
        <authorList>
            <person name="Kucharzyk K."/>
            <person name="Murdoch R.W."/>
            <person name="Higgins S."/>
            <person name="Loffler F."/>
        </authorList>
    </citation>
    <scope>NUCLEOTIDE SEQUENCE</scope>
</reference>
<dbReference type="GO" id="GO:0016787">
    <property type="term" value="F:hydrolase activity"/>
    <property type="evidence" value="ECO:0007669"/>
    <property type="project" value="UniProtKB-KW"/>
</dbReference>
<comment type="caution">
    <text evidence="4">The sequence shown here is derived from an EMBL/GenBank/DDBJ whole genome shotgun (WGS) entry which is preliminary data.</text>
</comment>
<evidence type="ECO:0000256" key="1">
    <source>
        <dbReference type="ARBA" id="ARBA00022801"/>
    </source>
</evidence>
<accession>A0A645CH83</accession>
<sequence>MGAADLAADLLETGDFQRAEELARALCDLNRERQTVEQDICADAMRQIESLPESARSALVLASDEWHQGVVGIVASRLSEKYACPSFMIHTQEGMGKGSCRSFGGFNLFAALEACSSLLEGFGGHELAAGFTIRKENIAPFRDKMNGYVRAHCGKGIPVSALEIDAAVTDPVDLTMDEVEQLGRLEPYGAGNPRPVFALLGARVEVLQSVGQGRHLKLQLSKGLCRFDAIFFSVTEEECGIRVGDRVDAAFYLQGNTFRGRTTLQLQMIDLRLSRVPSRHETENLELVRRLVRGASPTAQEADRLNVSLDQFRALLKAMRRLLPGGRARVAMLPFLRTAGELAGGREPFLRSALALTVFEERKLLRVAAVDEELLDIALLPWEDSVDLYACPLLQKLRAGAEIWEGREAL</sequence>
<evidence type="ECO:0008006" key="5">
    <source>
        <dbReference type="Google" id="ProtNLM"/>
    </source>
</evidence>
<dbReference type="Gene3D" id="3.10.310.30">
    <property type="match status" value="1"/>
</dbReference>
<dbReference type="Pfam" id="PF02272">
    <property type="entry name" value="DHHA1"/>
    <property type="match status" value="1"/>
</dbReference>
<name>A0A645CH83_9ZZZZ</name>